<dbReference type="NCBIfam" id="NF010068">
    <property type="entry name" value="PRK13548.1"/>
    <property type="match status" value="1"/>
</dbReference>
<dbReference type="Proteomes" id="UP000001302">
    <property type="component" value="Chromosome"/>
</dbReference>
<keyword evidence="2" id="KW-0547">Nucleotide-binding</keyword>
<sequence>MNLELQAASVVKSGRPILDRADIALVPGSFLAICGPNGAGKSTALSLLDGSERPTSGKVTLEGRSLSSIGRGELARRRAVVPQRHLLSFPFLVHEVVAMGRMPHERRSTRHQDEAICREAMALLDIAPLAERNYLTLSGGERQRVMIARALAQVWEPSDEGARYLLLDEPTAALDLKYQIKLMKLLKRLAGEGWAIGAVLHDLGLVRRWCDEVLLMKDGRVAAEGLPADMLTADRLAEIFDLDEPYTVE</sequence>
<dbReference type="PROSITE" id="PS00211">
    <property type="entry name" value="ABC_TRANSPORTER_1"/>
    <property type="match status" value="1"/>
</dbReference>
<reference evidence="7 8" key="2">
    <citation type="journal article" date="2011" name="J. Bacteriol.">
        <title>Complete genome sequence of strain HTCC2503T of Parvularcula bermudensis, the type species of the order "Parvularculales" in the class Alphaproteobacteria.</title>
        <authorList>
            <person name="Oh H.M."/>
            <person name="Kang I."/>
            <person name="Vergin K.L."/>
            <person name="Kang D."/>
            <person name="Rhee K.H."/>
            <person name="Giovannoni S.J."/>
            <person name="Cho J.C."/>
        </authorList>
    </citation>
    <scope>NUCLEOTIDE SEQUENCE [LARGE SCALE GENOMIC DNA]</scope>
    <source>
        <strain evidence="8">ATCC BAA-594 / HTCC2503 / KCTC 12087</strain>
    </source>
</reference>
<dbReference type="Pfam" id="PF00005">
    <property type="entry name" value="ABC_tran"/>
    <property type="match status" value="1"/>
</dbReference>
<keyword evidence="4" id="KW-1278">Translocase</keyword>
<dbReference type="RefSeq" id="WP_013301750.1">
    <property type="nucleotide sequence ID" value="NC_014414.1"/>
</dbReference>
<feature type="domain" description="ABC transporter" evidence="6">
    <location>
        <begin position="3"/>
        <end position="243"/>
    </location>
</feature>
<evidence type="ECO:0000256" key="5">
    <source>
        <dbReference type="ARBA" id="ARBA00037066"/>
    </source>
</evidence>
<evidence type="ECO:0000256" key="1">
    <source>
        <dbReference type="ARBA" id="ARBA00022448"/>
    </source>
</evidence>
<dbReference type="PANTHER" id="PTHR42794:SF1">
    <property type="entry name" value="HEMIN IMPORT ATP-BINDING PROTEIN HMUV"/>
    <property type="match status" value="1"/>
</dbReference>
<evidence type="ECO:0000259" key="6">
    <source>
        <dbReference type="PROSITE" id="PS50893"/>
    </source>
</evidence>
<gene>
    <name evidence="7" type="ordered locus">PB2503_00025</name>
</gene>
<name>E0THI4_PARBH</name>
<reference evidence="8" key="1">
    <citation type="submission" date="2010-08" db="EMBL/GenBank/DDBJ databases">
        <title>Genome sequence of Parvularcula bermudensis HTCC2503.</title>
        <authorList>
            <person name="Kang D.-M."/>
            <person name="Oh H.-M."/>
            <person name="Cho J.-C."/>
        </authorList>
    </citation>
    <scope>NUCLEOTIDE SEQUENCE [LARGE SCALE GENOMIC DNA]</scope>
    <source>
        <strain evidence="8">ATCC BAA-594 / HTCC2503 / KCTC 12087</strain>
    </source>
</reference>
<dbReference type="KEGG" id="pbr:PB2503_00025"/>
<evidence type="ECO:0000313" key="7">
    <source>
        <dbReference type="EMBL" id="ADM10776.1"/>
    </source>
</evidence>
<dbReference type="STRING" id="314260.PB2503_00025"/>
<evidence type="ECO:0000256" key="3">
    <source>
        <dbReference type="ARBA" id="ARBA00022840"/>
    </source>
</evidence>
<evidence type="ECO:0000256" key="4">
    <source>
        <dbReference type="ARBA" id="ARBA00022967"/>
    </source>
</evidence>
<protein>
    <submittedName>
        <fullName evidence="7">Hemin ABC transporter ATP binding protein</fullName>
    </submittedName>
</protein>
<dbReference type="Gene3D" id="3.40.50.300">
    <property type="entry name" value="P-loop containing nucleotide triphosphate hydrolases"/>
    <property type="match status" value="1"/>
</dbReference>
<dbReference type="eggNOG" id="COG4559">
    <property type="taxonomic scope" value="Bacteria"/>
</dbReference>
<dbReference type="InterPro" id="IPR017871">
    <property type="entry name" value="ABC_transporter-like_CS"/>
</dbReference>
<dbReference type="GO" id="GO:0005524">
    <property type="term" value="F:ATP binding"/>
    <property type="evidence" value="ECO:0007669"/>
    <property type="project" value="UniProtKB-KW"/>
</dbReference>
<dbReference type="SMART" id="SM00382">
    <property type="entry name" value="AAA"/>
    <property type="match status" value="1"/>
</dbReference>
<dbReference type="HOGENOM" id="CLU_000604_1_11_5"/>
<dbReference type="InterPro" id="IPR027417">
    <property type="entry name" value="P-loop_NTPase"/>
</dbReference>
<keyword evidence="8" id="KW-1185">Reference proteome</keyword>
<dbReference type="InterPro" id="IPR003593">
    <property type="entry name" value="AAA+_ATPase"/>
</dbReference>
<evidence type="ECO:0000313" key="8">
    <source>
        <dbReference type="Proteomes" id="UP000001302"/>
    </source>
</evidence>
<keyword evidence="3" id="KW-0067">ATP-binding</keyword>
<dbReference type="InterPro" id="IPR003439">
    <property type="entry name" value="ABC_transporter-like_ATP-bd"/>
</dbReference>
<comment type="function">
    <text evidence="5">Part of the ABC transporter complex HmuTUV involved in hemin import. Responsible for energy coupling to the transport system.</text>
</comment>
<dbReference type="CDD" id="cd03214">
    <property type="entry name" value="ABC_Iron-Siderophores_B12_Hemin"/>
    <property type="match status" value="1"/>
</dbReference>
<dbReference type="AlphaFoldDB" id="E0THI4"/>
<proteinExistence type="predicted"/>
<evidence type="ECO:0000256" key="2">
    <source>
        <dbReference type="ARBA" id="ARBA00022741"/>
    </source>
</evidence>
<dbReference type="GO" id="GO:0016887">
    <property type="term" value="F:ATP hydrolysis activity"/>
    <property type="evidence" value="ECO:0007669"/>
    <property type="project" value="InterPro"/>
</dbReference>
<dbReference type="OrthoDB" id="9805601at2"/>
<organism evidence="7 8">
    <name type="scientific">Parvularcula bermudensis (strain ATCC BAA-594 / HTCC2503 / KCTC 12087)</name>
    <dbReference type="NCBI Taxonomy" id="314260"/>
    <lineage>
        <taxon>Bacteria</taxon>
        <taxon>Pseudomonadati</taxon>
        <taxon>Pseudomonadota</taxon>
        <taxon>Alphaproteobacteria</taxon>
        <taxon>Parvularculales</taxon>
        <taxon>Parvularculaceae</taxon>
        <taxon>Parvularcula</taxon>
    </lineage>
</organism>
<dbReference type="PANTHER" id="PTHR42794">
    <property type="entry name" value="HEMIN IMPORT ATP-BINDING PROTEIN HMUV"/>
    <property type="match status" value="1"/>
</dbReference>
<dbReference type="EMBL" id="CP002156">
    <property type="protein sequence ID" value="ADM10776.1"/>
    <property type="molecule type" value="Genomic_DNA"/>
</dbReference>
<dbReference type="SUPFAM" id="SSF52540">
    <property type="entry name" value="P-loop containing nucleoside triphosphate hydrolases"/>
    <property type="match status" value="1"/>
</dbReference>
<keyword evidence="1" id="KW-0813">Transport</keyword>
<accession>E0THI4</accession>
<dbReference type="PROSITE" id="PS50893">
    <property type="entry name" value="ABC_TRANSPORTER_2"/>
    <property type="match status" value="1"/>
</dbReference>